<keyword evidence="4" id="KW-1185">Reference proteome</keyword>
<dbReference type="Gene3D" id="3.40.630.10">
    <property type="entry name" value="Zn peptidases"/>
    <property type="match status" value="1"/>
</dbReference>
<reference evidence="4" key="1">
    <citation type="journal article" date="2019" name="Int. J. Syst. Evol. Microbiol.">
        <title>The Global Catalogue of Microorganisms (GCM) 10K type strain sequencing project: providing services to taxonomists for standard genome sequencing and annotation.</title>
        <authorList>
            <consortium name="The Broad Institute Genomics Platform"/>
            <consortium name="The Broad Institute Genome Sequencing Center for Infectious Disease"/>
            <person name="Wu L."/>
            <person name="Ma J."/>
        </authorList>
    </citation>
    <scope>NUCLEOTIDE SEQUENCE [LARGE SCALE GENOMIC DNA]</scope>
    <source>
        <strain evidence="4">CCM 7435</strain>
    </source>
</reference>
<dbReference type="PANTHER" id="PTHR11014">
    <property type="entry name" value="PEPTIDASE M20 FAMILY MEMBER"/>
    <property type="match status" value="1"/>
</dbReference>
<dbReference type="InterPro" id="IPR036264">
    <property type="entry name" value="Bact_exopeptidase_dim_dom"/>
</dbReference>
<name>A0ABW4Z0N6_9HYPH</name>
<evidence type="ECO:0000313" key="4">
    <source>
        <dbReference type="Proteomes" id="UP001597299"/>
    </source>
</evidence>
<dbReference type="NCBIfam" id="TIGR01891">
    <property type="entry name" value="amidohydrolases"/>
    <property type="match status" value="1"/>
</dbReference>
<feature type="domain" description="Peptidase M20 dimerisation" evidence="2">
    <location>
        <begin position="182"/>
        <end position="279"/>
    </location>
</feature>
<dbReference type="PIRSF" id="PIRSF005962">
    <property type="entry name" value="Pept_M20D_amidohydro"/>
    <property type="match status" value="1"/>
</dbReference>
<organism evidence="3 4">
    <name type="scientific">Ancylobacter oerskovii</name>
    <dbReference type="NCBI Taxonomy" id="459519"/>
    <lineage>
        <taxon>Bacteria</taxon>
        <taxon>Pseudomonadati</taxon>
        <taxon>Pseudomonadota</taxon>
        <taxon>Alphaproteobacteria</taxon>
        <taxon>Hyphomicrobiales</taxon>
        <taxon>Xanthobacteraceae</taxon>
        <taxon>Ancylobacter</taxon>
    </lineage>
</organism>
<keyword evidence="1" id="KW-0378">Hydrolase</keyword>
<proteinExistence type="predicted"/>
<accession>A0ABW4Z0N6</accession>
<dbReference type="EMBL" id="JBHUHD010000001">
    <property type="protein sequence ID" value="MFD2142030.1"/>
    <property type="molecule type" value="Genomic_DNA"/>
</dbReference>
<dbReference type="InterPro" id="IPR017439">
    <property type="entry name" value="Amidohydrolase"/>
</dbReference>
<dbReference type="RefSeq" id="WP_213351564.1">
    <property type="nucleotide sequence ID" value="NZ_JAHBGB010000006.1"/>
</dbReference>
<protein>
    <submittedName>
        <fullName evidence="3">Amidohydrolase</fullName>
    </submittedName>
</protein>
<dbReference type="Pfam" id="PF07687">
    <property type="entry name" value="M20_dimer"/>
    <property type="match status" value="1"/>
</dbReference>
<dbReference type="SUPFAM" id="SSF55031">
    <property type="entry name" value="Bacterial exopeptidase dimerisation domain"/>
    <property type="match status" value="1"/>
</dbReference>
<evidence type="ECO:0000256" key="1">
    <source>
        <dbReference type="ARBA" id="ARBA00022801"/>
    </source>
</evidence>
<evidence type="ECO:0000259" key="2">
    <source>
        <dbReference type="Pfam" id="PF07687"/>
    </source>
</evidence>
<dbReference type="Pfam" id="PF01546">
    <property type="entry name" value="Peptidase_M20"/>
    <property type="match status" value="1"/>
</dbReference>
<gene>
    <name evidence="3" type="ORF">ACFSNC_16605</name>
</gene>
<dbReference type="Proteomes" id="UP001597299">
    <property type="component" value="Unassembled WGS sequence"/>
</dbReference>
<dbReference type="PANTHER" id="PTHR11014:SF169">
    <property type="entry name" value="CLAN MH, FAMILY M20, PEPTIDASE T-LIKE METALLOPEPTIDASE"/>
    <property type="match status" value="1"/>
</dbReference>
<evidence type="ECO:0000313" key="3">
    <source>
        <dbReference type="EMBL" id="MFD2142030.1"/>
    </source>
</evidence>
<dbReference type="InterPro" id="IPR011650">
    <property type="entry name" value="Peptidase_M20_dimer"/>
</dbReference>
<dbReference type="Gene3D" id="3.30.70.360">
    <property type="match status" value="1"/>
</dbReference>
<dbReference type="InterPro" id="IPR002933">
    <property type="entry name" value="Peptidase_M20"/>
</dbReference>
<sequence>MTLTNRDLVELTAWRRKLHQRPEISNEEAETAREVVAFLRDTNPDRVLTGMGGHGVAMVYDSGRPGPTLLFRSELDALPIHELSGVPHASLVPGKSHMCGHDGHTTILAALGRLFGRARPARGRVVLMFQPAEESGDGAAGVVGDPRFSEIAPEFAFSLHNLPGVPLGEVRLKAGTVNCASRGMRIRLGGKTAHSSMPETGISPMQAVSRLMPELPRLGQFTFADDGFRMVTVTHASMGEAVFGVAPGHAEIWACLRTRLDDNMSDLRAAAEALVTRIAGDHGLMHEITYHEIFVASVNAPEAVEPLRLALDQEGVRHSEEDLPMRASEDFGLFGRGAKSAMFFLGAGEAHPSLHNPDYDFPDDLIPIGARVFARVAANLLGDERANGHTVRGES</sequence>
<comment type="caution">
    <text evidence="3">The sequence shown here is derived from an EMBL/GenBank/DDBJ whole genome shotgun (WGS) entry which is preliminary data.</text>
</comment>
<dbReference type="SUPFAM" id="SSF53187">
    <property type="entry name" value="Zn-dependent exopeptidases"/>
    <property type="match status" value="1"/>
</dbReference>